<reference evidence="13 14" key="1">
    <citation type="submission" date="2020-06" db="EMBL/GenBank/DDBJ databases">
        <authorList>
            <person name="Qiu C."/>
            <person name="Liu Z."/>
        </authorList>
    </citation>
    <scope>NUCLEOTIDE SEQUENCE [LARGE SCALE GENOMIC DNA]</scope>
    <source>
        <strain evidence="13 14">EM 1</strain>
    </source>
</reference>
<dbReference type="InterPro" id="IPR024932">
    <property type="entry name" value="ApbE"/>
</dbReference>
<evidence type="ECO:0000256" key="9">
    <source>
        <dbReference type="ARBA" id="ARBA00048540"/>
    </source>
</evidence>
<evidence type="ECO:0000256" key="5">
    <source>
        <dbReference type="ARBA" id="ARBA00022723"/>
    </source>
</evidence>
<feature type="chain" id="PRO_5039942930" description="FAD:protein FMN transferase" evidence="12">
    <location>
        <begin position="41"/>
        <end position="353"/>
    </location>
</feature>
<keyword evidence="3 10" id="KW-0285">Flavoprotein</keyword>
<keyword evidence="14" id="KW-1185">Reference proteome</keyword>
<dbReference type="Gene3D" id="3.10.520.10">
    <property type="entry name" value="ApbE-like domains"/>
    <property type="match status" value="1"/>
</dbReference>
<dbReference type="EMBL" id="JABXYJ010000003">
    <property type="protein sequence ID" value="NVO77558.1"/>
    <property type="molecule type" value="Genomic_DNA"/>
</dbReference>
<keyword evidence="6 10" id="KW-0274">FAD</keyword>
<evidence type="ECO:0000256" key="11">
    <source>
        <dbReference type="PIRSR" id="PIRSR006268-2"/>
    </source>
</evidence>
<accession>A0A850QE20</accession>
<proteinExistence type="inferred from homology"/>
<evidence type="ECO:0000313" key="13">
    <source>
        <dbReference type="EMBL" id="NVO77558.1"/>
    </source>
</evidence>
<evidence type="ECO:0000256" key="4">
    <source>
        <dbReference type="ARBA" id="ARBA00022679"/>
    </source>
</evidence>
<organism evidence="13 14">
    <name type="scientific">Undibacterium oligocarboniphilum</name>
    <dbReference type="NCBI Taxonomy" id="666702"/>
    <lineage>
        <taxon>Bacteria</taxon>
        <taxon>Pseudomonadati</taxon>
        <taxon>Pseudomonadota</taxon>
        <taxon>Betaproteobacteria</taxon>
        <taxon>Burkholderiales</taxon>
        <taxon>Oxalobacteraceae</taxon>
        <taxon>Undibacterium</taxon>
    </lineage>
</organism>
<dbReference type="InterPro" id="IPR003374">
    <property type="entry name" value="ApbE-like_sf"/>
</dbReference>
<gene>
    <name evidence="13" type="ORF">HV832_06910</name>
</gene>
<feature type="binding site" evidence="11">
    <location>
        <position position="194"/>
    </location>
    <ligand>
        <name>Mg(2+)</name>
        <dbReference type="ChEBI" id="CHEBI:18420"/>
    </ligand>
</feature>
<dbReference type="GO" id="GO:0046872">
    <property type="term" value="F:metal ion binding"/>
    <property type="evidence" value="ECO:0007669"/>
    <property type="project" value="UniProtKB-UniRule"/>
</dbReference>
<keyword evidence="5 10" id="KW-0479">Metal-binding</keyword>
<evidence type="ECO:0000256" key="6">
    <source>
        <dbReference type="ARBA" id="ARBA00022827"/>
    </source>
</evidence>
<keyword evidence="7 10" id="KW-0460">Magnesium</keyword>
<dbReference type="RefSeq" id="WP_176802815.1">
    <property type="nucleotide sequence ID" value="NZ_JABXYJ010000003.1"/>
</dbReference>
<evidence type="ECO:0000256" key="7">
    <source>
        <dbReference type="ARBA" id="ARBA00022842"/>
    </source>
</evidence>
<dbReference type="AlphaFoldDB" id="A0A850QE20"/>
<dbReference type="PANTHER" id="PTHR30040:SF2">
    <property type="entry name" value="FAD:PROTEIN FMN TRANSFERASE"/>
    <property type="match status" value="1"/>
</dbReference>
<dbReference type="GO" id="GO:0016740">
    <property type="term" value="F:transferase activity"/>
    <property type="evidence" value="ECO:0007669"/>
    <property type="project" value="UniProtKB-UniRule"/>
</dbReference>
<keyword evidence="4 10" id="KW-0808">Transferase</keyword>
<evidence type="ECO:0000256" key="10">
    <source>
        <dbReference type="PIRNR" id="PIRNR006268"/>
    </source>
</evidence>
<dbReference type="Pfam" id="PF02424">
    <property type="entry name" value="ApbE"/>
    <property type="match status" value="1"/>
</dbReference>
<protein>
    <recommendedName>
        <fullName evidence="2 10">FAD:protein FMN transferase</fullName>
        <ecNumber evidence="1 10">2.7.1.180</ecNumber>
    </recommendedName>
    <alternativeName>
        <fullName evidence="8 10">Flavin transferase</fullName>
    </alternativeName>
</protein>
<name>A0A850QE20_9BURK</name>
<evidence type="ECO:0000256" key="2">
    <source>
        <dbReference type="ARBA" id="ARBA00016337"/>
    </source>
</evidence>
<evidence type="ECO:0000256" key="12">
    <source>
        <dbReference type="SAM" id="SignalP"/>
    </source>
</evidence>
<evidence type="ECO:0000256" key="1">
    <source>
        <dbReference type="ARBA" id="ARBA00011955"/>
    </source>
</evidence>
<evidence type="ECO:0000256" key="8">
    <source>
        <dbReference type="ARBA" id="ARBA00031306"/>
    </source>
</evidence>
<dbReference type="Proteomes" id="UP000588051">
    <property type="component" value="Unassembled WGS sequence"/>
</dbReference>
<feature type="signal peptide" evidence="12">
    <location>
        <begin position="1"/>
        <end position="40"/>
    </location>
</feature>
<evidence type="ECO:0000256" key="3">
    <source>
        <dbReference type="ARBA" id="ARBA00022630"/>
    </source>
</evidence>
<dbReference type="EC" id="2.7.1.180" evidence="1 10"/>
<dbReference type="PIRSF" id="PIRSF006268">
    <property type="entry name" value="ApbE"/>
    <property type="match status" value="1"/>
</dbReference>
<dbReference type="SUPFAM" id="SSF143631">
    <property type="entry name" value="ApbE-like"/>
    <property type="match status" value="1"/>
</dbReference>
<evidence type="ECO:0000313" key="14">
    <source>
        <dbReference type="Proteomes" id="UP000588051"/>
    </source>
</evidence>
<keyword evidence="12" id="KW-0732">Signal</keyword>
<comment type="cofactor">
    <cofactor evidence="11">
        <name>Mg(2+)</name>
        <dbReference type="ChEBI" id="CHEBI:18420"/>
    </cofactor>
    <cofactor evidence="11">
        <name>Mn(2+)</name>
        <dbReference type="ChEBI" id="CHEBI:29035"/>
    </cofactor>
    <text evidence="11">Magnesium. Can also use manganese.</text>
</comment>
<comment type="caution">
    <text evidence="13">The sequence shown here is derived from an EMBL/GenBank/DDBJ whole genome shotgun (WGS) entry which is preliminary data.</text>
</comment>
<dbReference type="PANTHER" id="PTHR30040">
    <property type="entry name" value="THIAMINE BIOSYNTHESIS LIPOPROTEIN APBE"/>
    <property type="match status" value="1"/>
</dbReference>
<sequence>MSESQPISQPAYPPIQAGRRRLALALPLLACGLMLPSARAATPAAPDLYQVSRPLMGTQLDLALHGIDRTTLTSAADAALREMARLEAMMSRYRPDSALNAIQLAAGLREVAVPPELMQVLLMAKEAAQRNPGQFDPTVGSLSDWDFDPAHPHLPAPEQIARQLPLVNAQHLILNPRRGTAYLTQRGMRLDLGGIAKLPILQAGMDMLQRHGVRHAMINGGGDVLVSSPPDQRPWRIGLRDPRQPERLLGSIALHRGFVASSGDYERYFTHDGQRMHHILDPKTGYPAHGPHGVVLVSEQLSAINGLGAAIMVAGAEAGRRQLAGMRGTDALIAGADQEIWLSAGMRQRLQAI</sequence>
<comment type="catalytic activity">
    <reaction evidence="9 10">
        <text>L-threonyl-[protein] + FAD = FMN-L-threonyl-[protein] + AMP + H(+)</text>
        <dbReference type="Rhea" id="RHEA:36847"/>
        <dbReference type="Rhea" id="RHEA-COMP:11060"/>
        <dbReference type="Rhea" id="RHEA-COMP:11061"/>
        <dbReference type="ChEBI" id="CHEBI:15378"/>
        <dbReference type="ChEBI" id="CHEBI:30013"/>
        <dbReference type="ChEBI" id="CHEBI:57692"/>
        <dbReference type="ChEBI" id="CHEBI:74257"/>
        <dbReference type="ChEBI" id="CHEBI:456215"/>
        <dbReference type="EC" id="2.7.1.180"/>
    </reaction>
</comment>
<comment type="similarity">
    <text evidence="10">Belongs to the ApbE family.</text>
</comment>